<evidence type="ECO:0000313" key="7">
    <source>
        <dbReference type="Proteomes" id="UP000321085"/>
    </source>
</evidence>
<dbReference type="Pfam" id="PF22588">
    <property type="entry name" value="dCache_1_like"/>
    <property type="match status" value="1"/>
</dbReference>
<keyword evidence="4" id="KW-1133">Transmembrane helix</keyword>
<dbReference type="EMBL" id="BJYU01000258">
    <property type="protein sequence ID" value="GEO18849.1"/>
    <property type="molecule type" value="Genomic_DNA"/>
</dbReference>
<dbReference type="InterPro" id="IPR050469">
    <property type="entry name" value="Diguanylate_Cyclase"/>
</dbReference>
<dbReference type="Pfam" id="PF00990">
    <property type="entry name" value="GGDEF"/>
    <property type="match status" value="1"/>
</dbReference>
<dbReference type="InterPro" id="IPR029787">
    <property type="entry name" value="Nucleotide_cyclase"/>
</dbReference>
<keyword evidence="7" id="KW-1185">Reference proteome</keyword>
<dbReference type="CDD" id="cd12915">
    <property type="entry name" value="PDC2_DGC_like"/>
    <property type="match status" value="1"/>
</dbReference>
<evidence type="ECO:0000313" key="6">
    <source>
        <dbReference type="EMBL" id="GEO18849.1"/>
    </source>
</evidence>
<proteinExistence type="predicted"/>
<sequence>MKRLISEVYLNLIAGVIALGILALSAHTLWTDRLNTWQEAETSSRNVLTAIARDLGSDLELLDLSLKGVMEGQRHVEFPHLLPDLQHHVLFDRAASASFVESLVLVDKAGNLIADGGPVIAPRPLNMADSDAFKVHREQSYSGLYVSRPFRSRIRPGDLVIALSRGLYDSSGHFAGVVMGTVPLSNIDKLFSDLSLGHKGAINLFRHDGILLTRHPYDERQVDQSLAGSPHVQRLLQGKAGTFDSLSPIDGVRRIISFERLDRYPLVLTVAVSVDEVLAAWKRKALVLGLVTGVLCSAVLGLTVLFQRELRRRTHAEAKLRRIARTDDLTGLPNRRGFRETFEREWRQAIRSGSSLALLYIDVDYFKSFNDRYGHGRGDEVLGAIARTLGANIRRPRDMAARHGGEEFAVLLPETDLSGAKLIAENIRQAVMAIGLVHEGSPYQVMTVSIGVASARPSCGSVGVALLEAADAALYQAKAAGRNGIRVADASDFSSQVQTPPNAATRNGNLLKQ</sequence>
<reference evidence="6 7" key="1">
    <citation type="submission" date="2019-07" db="EMBL/GenBank/DDBJ databases">
        <title>Whole genome shotgun sequence of Microvirga aerophila NBRC 106136.</title>
        <authorList>
            <person name="Hosoyama A."/>
            <person name="Uohara A."/>
            <person name="Ohji S."/>
            <person name="Ichikawa N."/>
        </authorList>
    </citation>
    <scope>NUCLEOTIDE SEQUENCE [LARGE SCALE GENOMIC DNA]</scope>
    <source>
        <strain evidence="6 7">NBRC 106136</strain>
    </source>
</reference>
<protein>
    <recommendedName>
        <fullName evidence="1">diguanylate cyclase</fullName>
        <ecNumber evidence="1">2.7.7.65</ecNumber>
    </recommendedName>
</protein>
<evidence type="ECO:0000259" key="5">
    <source>
        <dbReference type="PROSITE" id="PS50887"/>
    </source>
</evidence>
<evidence type="ECO:0000256" key="1">
    <source>
        <dbReference type="ARBA" id="ARBA00012528"/>
    </source>
</evidence>
<dbReference type="Proteomes" id="UP000321085">
    <property type="component" value="Unassembled WGS sequence"/>
</dbReference>
<dbReference type="InterPro" id="IPR000160">
    <property type="entry name" value="GGDEF_dom"/>
</dbReference>
<comment type="caution">
    <text evidence="6">The sequence shown here is derived from an EMBL/GenBank/DDBJ whole genome shotgun (WGS) entry which is preliminary data.</text>
</comment>
<dbReference type="PANTHER" id="PTHR45138:SF9">
    <property type="entry name" value="DIGUANYLATE CYCLASE DGCM-RELATED"/>
    <property type="match status" value="1"/>
</dbReference>
<feature type="transmembrane region" description="Helical" evidence="4">
    <location>
        <begin position="287"/>
        <end position="306"/>
    </location>
</feature>
<dbReference type="Gene3D" id="3.30.70.270">
    <property type="match status" value="1"/>
</dbReference>
<keyword evidence="4" id="KW-0812">Transmembrane</keyword>
<accession>A0A512C3R2</accession>
<dbReference type="Gene3D" id="3.30.450.20">
    <property type="entry name" value="PAS domain"/>
    <property type="match status" value="2"/>
</dbReference>
<dbReference type="InterPro" id="IPR043128">
    <property type="entry name" value="Rev_trsase/Diguanyl_cyclase"/>
</dbReference>
<dbReference type="GO" id="GO:0043709">
    <property type="term" value="P:cell adhesion involved in single-species biofilm formation"/>
    <property type="evidence" value="ECO:0007669"/>
    <property type="project" value="TreeGrafter"/>
</dbReference>
<evidence type="ECO:0000256" key="4">
    <source>
        <dbReference type="SAM" id="Phobius"/>
    </source>
</evidence>
<feature type="domain" description="GGDEF" evidence="5">
    <location>
        <begin position="354"/>
        <end position="490"/>
    </location>
</feature>
<feature type="region of interest" description="Disordered" evidence="3">
    <location>
        <begin position="492"/>
        <end position="513"/>
    </location>
</feature>
<dbReference type="InterPro" id="IPR054327">
    <property type="entry name" value="His-kinase-like_sensor"/>
</dbReference>
<name>A0A512C3R2_9HYPH</name>
<dbReference type="OrthoDB" id="9812260at2"/>
<dbReference type="RefSeq" id="WP_114189302.1">
    <property type="nucleotide sequence ID" value="NZ_BJYU01000258.1"/>
</dbReference>
<keyword evidence="4" id="KW-0472">Membrane</keyword>
<dbReference type="FunFam" id="3.30.70.270:FF:000001">
    <property type="entry name" value="Diguanylate cyclase domain protein"/>
    <property type="match status" value="1"/>
</dbReference>
<dbReference type="SMART" id="SM00267">
    <property type="entry name" value="GGDEF"/>
    <property type="match status" value="1"/>
</dbReference>
<dbReference type="PANTHER" id="PTHR45138">
    <property type="entry name" value="REGULATORY COMPONENTS OF SENSORY TRANSDUCTION SYSTEM"/>
    <property type="match status" value="1"/>
</dbReference>
<dbReference type="GO" id="GO:0052621">
    <property type="term" value="F:diguanylate cyclase activity"/>
    <property type="evidence" value="ECO:0007669"/>
    <property type="project" value="UniProtKB-EC"/>
</dbReference>
<dbReference type="PROSITE" id="PS50887">
    <property type="entry name" value="GGDEF"/>
    <property type="match status" value="1"/>
</dbReference>
<comment type="catalytic activity">
    <reaction evidence="2">
        <text>2 GTP = 3',3'-c-di-GMP + 2 diphosphate</text>
        <dbReference type="Rhea" id="RHEA:24898"/>
        <dbReference type="ChEBI" id="CHEBI:33019"/>
        <dbReference type="ChEBI" id="CHEBI:37565"/>
        <dbReference type="ChEBI" id="CHEBI:58805"/>
        <dbReference type="EC" id="2.7.7.65"/>
    </reaction>
</comment>
<feature type="transmembrane region" description="Helical" evidence="4">
    <location>
        <begin position="12"/>
        <end position="30"/>
    </location>
</feature>
<dbReference type="SUPFAM" id="SSF55073">
    <property type="entry name" value="Nucleotide cyclase"/>
    <property type="match status" value="1"/>
</dbReference>
<dbReference type="NCBIfam" id="TIGR00254">
    <property type="entry name" value="GGDEF"/>
    <property type="match status" value="1"/>
</dbReference>
<evidence type="ECO:0000256" key="3">
    <source>
        <dbReference type="SAM" id="MobiDB-lite"/>
    </source>
</evidence>
<dbReference type="CDD" id="cd01949">
    <property type="entry name" value="GGDEF"/>
    <property type="match status" value="1"/>
</dbReference>
<dbReference type="CDD" id="cd12914">
    <property type="entry name" value="PDC1_DGC_like"/>
    <property type="match status" value="1"/>
</dbReference>
<dbReference type="AlphaFoldDB" id="A0A512C3R2"/>
<dbReference type="EC" id="2.7.7.65" evidence="1"/>
<dbReference type="GO" id="GO:1902201">
    <property type="term" value="P:negative regulation of bacterial-type flagellum-dependent cell motility"/>
    <property type="evidence" value="ECO:0007669"/>
    <property type="project" value="TreeGrafter"/>
</dbReference>
<dbReference type="GO" id="GO:0005886">
    <property type="term" value="C:plasma membrane"/>
    <property type="evidence" value="ECO:0007669"/>
    <property type="project" value="TreeGrafter"/>
</dbReference>
<evidence type="ECO:0000256" key="2">
    <source>
        <dbReference type="ARBA" id="ARBA00034247"/>
    </source>
</evidence>
<organism evidence="6 7">
    <name type="scientific">Microvirga aerophila</name>
    <dbReference type="NCBI Taxonomy" id="670291"/>
    <lineage>
        <taxon>Bacteria</taxon>
        <taxon>Pseudomonadati</taxon>
        <taxon>Pseudomonadota</taxon>
        <taxon>Alphaproteobacteria</taxon>
        <taxon>Hyphomicrobiales</taxon>
        <taxon>Methylobacteriaceae</taxon>
        <taxon>Microvirga</taxon>
    </lineage>
</organism>
<gene>
    <name evidence="6" type="ORF">MAE02_65450</name>
</gene>